<proteinExistence type="inferred from homology"/>
<feature type="transmembrane region" description="Helical" evidence="9">
    <location>
        <begin position="363"/>
        <end position="386"/>
    </location>
</feature>
<evidence type="ECO:0000313" key="12">
    <source>
        <dbReference type="Proteomes" id="UP000242188"/>
    </source>
</evidence>
<keyword evidence="7 8" id="KW-0807">Transducer</keyword>
<evidence type="ECO:0000256" key="1">
    <source>
        <dbReference type="ARBA" id="ARBA00004141"/>
    </source>
</evidence>
<dbReference type="Pfam" id="PF00001">
    <property type="entry name" value="7tm_1"/>
    <property type="match status" value="1"/>
</dbReference>
<dbReference type="OrthoDB" id="6145535at2759"/>
<evidence type="ECO:0000256" key="9">
    <source>
        <dbReference type="SAM" id="Phobius"/>
    </source>
</evidence>
<keyword evidence="4 8" id="KW-0297">G-protein coupled receptor</keyword>
<feature type="transmembrane region" description="Helical" evidence="9">
    <location>
        <begin position="322"/>
        <end position="343"/>
    </location>
</feature>
<dbReference type="AlphaFoldDB" id="A0A210QCI2"/>
<keyword evidence="12" id="KW-1185">Reference proteome</keyword>
<dbReference type="PRINTS" id="PR00237">
    <property type="entry name" value="GPCRRHODOPSN"/>
</dbReference>
<keyword evidence="6 8" id="KW-0675">Receptor</keyword>
<dbReference type="PANTHER" id="PTHR24243">
    <property type="entry name" value="G-PROTEIN COUPLED RECEPTOR"/>
    <property type="match status" value="1"/>
</dbReference>
<dbReference type="GO" id="GO:0004930">
    <property type="term" value="F:G protein-coupled receptor activity"/>
    <property type="evidence" value="ECO:0007669"/>
    <property type="project" value="UniProtKB-KW"/>
</dbReference>
<dbReference type="PANTHER" id="PTHR24243:SF208">
    <property type="entry name" value="PYROKININ-1 RECEPTOR"/>
    <property type="match status" value="1"/>
</dbReference>
<evidence type="ECO:0000256" key="8">
    <source>
        <dbReference type="RuleBase" id="RU000688"/>
    </source>
</evidence>
<dbReference type="InterPro" id="IPR000276">
    <property type="entry name" value="GPCR_Rhodpsn"/>
</dbReference>
<dbReference type="InterPro" id="IPR017452">
    <property type="entry name" value="GPCR_Rhodpsn_7TM"/>
</dbReference>
<organism evidence="11 12">
    <name type="scientific">Mizuhopecten yessoensis</name>
    <name type="common">Japanese scallop</name>
    <name type="synonym">Patinopecten yessoensis</name>
    <dbReference type="NCBI Taxonomy" id="6573"/>
    <lineage>
        <taxon>Eukaryota</taxon>
        <taxon>Metazoa</taxon>
        <taxon>Spiralia</taxon>
        <taxon>Lophotrochozoa</taxon>
        <taxon>Mollusca</taxon>
        <taxon>Bivalvia</taxon>
        <taxon>Autobranchia</taxon>
        <taxon>Pteriomorphia</taxon>
        <taxon>Pectinida</taxon>
        <taxon>Pectinoidea</taxon>
        <taxon>Pectinidae</taxon>
        <taxon>Mizuhopecten</taxon>
    </lineage>
</organism>
<dbReference type="PROSITE" id="PS00237">
    <property type="entry name" value="G_PROTEIN_RECEP_F1_1"/>
    <property type="match status" value="1"/>
</dbReference>
<dbReference type="CDD" id="cd00637">
    <property type="entry name" value="7tm_classA_rhodopsin-like"/>
    <property type="match status" value="1"/>
</dbReference>
<protein>
    <submittedName>
        <fullName evidence="11">Orexin receptor type 2</fullName>
    </submittedName>
</protein>
<feature type="transmembrane region" description="Helical" evidence="9">
    <location>
        <begin position="97"/>
        <end position="118"/>
    </location>
</feature>
<dbReference type="SUPFAM" id="SSF81321">
    <property type="entry name" value="Family A G protein-coupled receptor-like"/>
    <property type="match status" value="1"/>
</dbReference>
<evidence type="ECO:0000256" key="6">
    <source>
        <dbReference type="ARBA" id="ARBA00023170"/>
    </source>
</evidence>
<name>A0A210QCI2_MIZYE</name>
<feature type="transmembrane region" description="Helical" evidence="9">
    <location>
        <begin position="138"/>
        <end position="160"/>
    </location>
</feature>
<dbReference type="Gene3D" id="1.20.1070.10">
    <property type="entry name" value="Rhodopsin 7-helix transmembrane proteins"/>
    <property type="match status" value="1"/>
</dbReference>
<evidence type="ECO:0000256" key="5">
    <source>
        <dbReference type="ARBA" id="ARBA00023136"/>
    </source>
</evidence>
<feature type="transmembrane region" description="Helical" evidence="9">
    <location>
        <begin position="20"/>
        <end position="47"/>
    </location>
</feature>
<accession>A0A210QCI2</accession>
<keyword evidence="5 9" id="KW-0472">Membrane</keyword>
<keyword evidence="2 8" id="KW-0812">Transmembrane</keyword>
<evidence type="ECO:0000313" key="11">
    <source>
        <dbReference type="EMBL" id="OWF46442.1"/>
    </source>
</evidence>
<evidence type="ECO:0000256" key="2">
    <source>
        <dbReference type="ARBA" id="ARBA00022692"/>
    </source>
</evidence>
<comment type="subcellular location">
    <subcellularLocation>
        <location evidence="1">Membrane</location>
        <topology evidence="1">Multi-pass membrane protein</topology>
    </subcellularLocation>
</comment>
<gene>
    <name evidence="11" type="ORF">KP79_PYT09707</name>
</gene>
<dbReference type="Proteomes" id="UP000242188">
    <property type="component" value="Unassembled WGS sequence"/>
</dbReference>
<dbReference type="EMBL" id="NEDP02004184">
    <property type="protein sequence ID" value="OWF46442.1"/>
    <property type="molecule type" value="Genomic_DNA"/>
</dbReference>
<reference evidence="11 12" key="1">
    <citation type="journal article" date="2017" name="Nat. Ecol. Evol.">
        <title>Scallop genome provides insights into evolution of bilaterian karyotype and development.</title>
        <authorList>
            <person name="Wang S."/>
            <person name="Zhang J."/>
            <person name="Jiao W."/>
            <person name="Li J."/>
            <person name="Xun X."/>
            <person name="Sun Y."/>
            <person name="Guo X."/>
            <person name="Huan P."/>
            <person name="Dong B."/>
            <person name="Zhang L."/>
            <person name="Hu X."/>
            <person name="Sun X."/>
            <person name="Wang J."/>
            <person name="Zhao C."/>
            <person name="Wang Y."/>
            <person name="Wang D."/>
            <person name="Huang X."/>
            <person name="Wang R."/>
            <person name="Lv J."/>
            <person name="Li Y."/>
            <person name="Zhang Z."/>
            <person name="Liu B."/>
            <person name="Lu W."/>
            <person name="Hui Y."/>
            <person name="Liang J."/>
            <person name="Zhou Z."/>
            <person name="Hou R."/>
            <person name="Li X."/>
            <person name="Liu Y."/>
            <person name="Li H."/>
            <person name="Ning X."/>
            <person name="Lin Y."/>
            <person name="Zhao L."/>
            <person name="Xing Q."/>
            <person name="Dou J."/>
            <person name="Li Y."/>
            <person name="Mao J."/>
            <person name="Guo H."/>
            <person name="Dou H."/>
            <person name="Li T."/>
            <person name="Mu C."/>
            <person name="Jiang W."/>
            <person name="Fu Q."/>
            <person name="Fu X."/>
            <person name="Miao Y."/>
            <person name="Liu J."/>
            <person name="Yu Q."/>
            <person name="Li R."/>
            <person name="Liao H."/>
            <person name="Li X."/>
            <person name="Kong Y."/>
            <person name="Jiang Z."/>
            <person name="Chourrout D."/>
            <person name="Li R."/>
            <person name="Bao Z."/>
        </authorList>
    </citation>
    <scope>NUCLEOTIDE SEQUENCE [LARGE SCALE GENOMIC DNA]</scope>
    <source>
        <strain evidence="11 12">PY_sf001</strain>
    </source>
</reference>
<comment type="similarity">
    <text evidence="8">Belongs to the G-protein coupled receptor 1 family.</text>
</comment>
<dbReference type="PROSITE" id="PS50262">
    <property type="entry name" value="G_PROTEIN_RECEP_F1_2"/>
    <property type="match status" value="1"/>
</dbReference>
<evidence type="ECO:0000259" key="10">
    <source>
        <dbReference type="PROSITE" id="PS50262"/>
    </source>
</evidence>
<evidence type="ECO:0000256" key="3">
    <source>
        <dbReference type="ARBA" id="ARBA00022989"/>
    </source>
</evidence>
<sequence>MESNVTSDEILLEEANKEKVLVLLPVIITVFVIMILGTLGNSLVCYVYYFRMRKTPSHYFVLFLAVLDLVSCCIGMPAELGDLFLPNQFNSPFACKFLRFVLSFTIISSCITLICVAFDRYYKVCKPLKGFPIRKVQILCGVAIAIGALLSWPALAIFGIKTVETTHPGLYGTECSTSDDMGGTVFPLIYYVTLITAFVVTFAIFTTLYVRIGMEINRRKNNPIGERGPPVSRETLRRRELTTSILSDEESTSAEPCSDEETTRDLRANRSSFSHLRDYIVHHFRSDVNNDLKSSDHQIDSNITSAIPERRKKKSMYRSVRTTYIFLAVFIAFLISFLPYLIVNILKHTKTVLHEFNSDTEEVVYNLCVRSFFISNFINPIIYSLLNKKFQKECKTLFKRYCCRCCVRRQMSAVTNRR</sequence>
<feature type="transmembrane region" description="Helical" evidence="9">
    <location>
        <begin position="59"/>
        <end position="77"/>
    </location>
</feature>
<keyword evidence="3 9" id="KW-1133">Transmembrane helix</keyword>
<feature type="transmembrane region" description="Helical" evidence="9">
    <location>
        <begin position="188"/>
        <end position="210"/>
    </location>
</feature>
<dbReference type="GO" id="GO:0016020">
    <property type="term" value="C:membrane"/>
    <property type="evidence" value="ECO:0007669"/>
    <property type="project" value="UniProtKB-SubCell"/>
</dbReference>
<evidence type="ECO:0000256" key="4">
    <source>
        <dbReference type="ARBA" id="ARBA00023040"/>
    </source>
</evidence>
<comment type="caution">
    <text evidence="11">The sequence shown here is derived from an EMBL/GenBank/DDBJ whole genome shotgun (WGS) entry which is preliminary data.</text>
</comment>
<dbReference type="STRING" id="6573.A0A210QCI2"/>
<feature type="domain" description="G-protein coupled receptors family 1 profile" evidence="10">
    <location>
        <begin position="40"/>
        <end position="383"/>
    </location>
</feature>
<evidence type="ECO:0000256" key="7">
    <source>
        <dbReference type="ARBA" id="ARBA00023224"/>
    </source>
</evidence>